<gene>
    <name evidence="1" type="ORF">AVEN_62327_1</name>
</gene>
<protein>
    <submittedName>
        <fullName evidence="1">Uncharacterized protein</fullName>
    </submittedName>
</protein>
<dbReference type="EMBL" id="BGPR01046584">
    <property type="protein sequence ID" value="GBO23531.1"/>
    <property type="molecule type" value="Genomic_DNA"/>
</dbReference>
<name>A0A4Y2VG09_ARAVE</name>
<comment type="caution">
    <text evidence="1">The sequence shown here is derived from an EMBL/GenBank/DDBJ whole genome shotgun (WGS) entry which is preliminary data.</text>
</comment>
<dbReference type="Proteomes" id="UP000499080">
    <property type="component" value="Unassembled WGS sequence"/>
</dbReference>
<evidence type="ECO:0000313" key="2">
    <source>
        <dbReference type="Proteomes" id="UP000499080"/>
    </source>
</evidence>
<dbReference type="AlphaFoldDB" id="A0A4Y2VG09"/>
<sequence>MSAVGVGHTSHGECPTLNIKNTFGTCSVVVAIFQKDYHLVRSRCRQICNQGILKLTNKQCEKMVRVPLTFRSDSDQMQKRYWNFHHGWRSKISSVEEFLLLPIR</sequence>
<evidence type="ECO:0000313" key="1">
    <source>
        <dbReference type="EMBL" id="GBO23531.1"/>
    </source>
</evidence>
<reference evidence="1 2" key="1">
    <citation type="journal article" date="2019" name="Sci. Rep.">
        <title>Orb-weaving spider Araneus ventricosus genome elucidates the spidroin gene catalogue.</title>
        <authorList>
            <person name="Kono N."/>
            <person name="Nakamura H."/>
            <person name="Ohtoshi R."/>
            <person name="Moran D.A.P."/>
            <person name="Shinohara A."/>
            <person name="Yoshida Y."/>
            <person name="Fujiwara M."/>
            <person name="Mori M."/>
            <person name="Tomita M."/>
            <person name="Arakawa K."/>
        </authorList>
    </citation>
    <scope>NUCLEOTIDE SEQUENCE [LARGE SCALE GENOMIC DNA]</scope>
</reference>
<accession>A0A4Y2VG09</accession>
<keyword evidence="2" id="KW-1185">Reference proteome</keyword>
<organism evidence="1 2">
    <name type="scientific">Araneus ventricosus</name>
    <name type="common">Orbweaver spider</name>
    <name type="synonym">Epeira ventricosa</name>
    <dbReference type="NCBI Taxonomy" id="182803"/>
    <lineage>
        <taxon>Eukaryota</taxon>
        <taxon>Metazoa</taxon>
        <taxon>Ecdysozoa</taxon>
        <taxon>Arthropoda</taxon>
        <taxon>Chelicerata</taxon>
        <taxon>Arachnida</taxon>
        <taxon>Araneae</taxon>
        <taxon>Araneomorphae</taxon>
        <taxon>Entelegynae</taxon>
        <taxon>Araneoidea</taxon>
        <taxon>Araneidae</taxon>
        <taxon>Araneus</taxon>
    </lineage>
</organism>
<proteinExistence type="predicted"/>